<dbReference type="PANTHER" id="PTHR11614">
    <property type="entry name" value="PHOSPHOLIPASE-RELATED"/>
    <property type="match status" value="1"/>
</dbReference>
<dbReference type="InterPro" id="IPR029058">
    <property type="entry name" value="AB_hydrolase_fold"/>
</dbReference>
<dbReference type="AlphaFoldDB" id="A0A7S0ZQS3"/>
<dbReference type="Pfam" id="PF12146">
    <property type="entry name" value="Hydrolase_4"/>
    <property type="match status" value="1"/>
</dbReference>
<proteinExistence type="predicted"/>
<reference evidence="2" key="1">
    <citation type="submission" date="2021-01" db="EMBL/GenBank/DDBJ databases">
        <authorList>
            <person name="Corre E."/>
            <person name="Pelletier E."/>
            <person name="Niang G."/>
            <person name="Scheremetjew M."/>
            <person name="Finn R."/>
            <person name="Kale V."/>
            <person name="Holt S."/>
            <person name="Cochrane G."/>
            <person name="Meng A."/>
            <person name="Brown T."/>
            <person name="Cohen L."/>
        </authorList>
    </citation>
    <scope>NUCLEOTIDE SEQUENCE</scope>
</reference>
<dbReference type="EMBL" id="HBFQ01005579">
    <property type="protein sequence ID" value="CAD8829624.1"/>
    <property type="molecule type" value="Transcribed_RNA"/>
</dbReference>
<evidence type="ECO:0000259" key="1">
    <source>
        <dbReference type="Pfam" id="PF12146"/>
    </source>
</evidence>
<evidence type="ECO:0000313" key="2">
    <source>
        <dbReference type="EMBL" id="CAD8829624.1"/>
    </source>
</evidence>
<organism evidence="2">
    <name type="scientific">Noctiluca scintillans</name>
    <name type="common">Sea sparkle</name>
    <name type="synonym">Red tide dinoflagellate</name>
    <dbReference type="NCBI Taxonomy" id="2966"/>
    <lineage>
        <taxon>Eukaryota</taxon>
        <taxon>Sar</taxon>
        <taxon>Alveolata</taxon>
        <taxon>Dinophyceae</taxon>
        <taxon>Noctilucales</taxon>
        <taxon>Noctilucaceae</taxon>
        <taxon>Noctiluca</taxon>
    </lineage>
</organism>
<gene>
    <name evidence="2" type="ORF">NSCI0253_LOCUS3970</name>
</gene>
<name>A0A7S0ZQS3_NOCSC</name>
<dbReference type="Gene3D" id="3.40.50.1820">
    <property type="entry name" value="alpha/beta hydrolase"/>
    <property type="match status" value="1"/>
</dbReference>
<accession>A0A7S0ZQS3</accession>
<dbReference type="InterPro" id="IPR022742">
    <property type="entry name" value="Hydrolase_4"/>
</dbReference>
<dbReference type="InterPro" id="IPR051044">
    <property type="entry name" value="MAG_DAG_Lipase"/>
</dbReference>
<sequence>MIWCADMSCCGAVEHKTASFPPVPDRVVATYDTFENAQGLKLQTFRFEKKNASPVGLVWLCHGYSGHSTCSWFLPSAPGLPHEQFDGGILANLVDSGYVVGTLDHQSHGHSEGLRGLRCYFDAFDDLPKEALACLDMFQADTRLSGLPTFALGISMGGACAVRMSQLRPTLFRGVVLLAPMLSLENIQSTKVLLCITNGHMARFVSWLDYISPALPVGKKAQNTMFPDSQKELEDDPLVYHGDIRVRPAKCNLDLCSWFMNGGLEEMTTAFLTIHAAKDTFVDPAGSQALLDRASSTDKTYVRVGTGLDIDVDMWHGLTFEPGCELVMEHAIKWIQKRT</sequence>
<protein>
    <recommendedName>
        <fullName evidence="1">Serine aminopeptidase S33 domain-containing protein</fullName>
    </recommendedName>
</protein>
<feature type="domain" description="Serine aminopeptidase S33" evidence="1">
    <location>
        <begin position="89"/>
        <end position="303"/>
    </location>
</feature>
<dbReference type="SUPFAM" id="SSF53474">
    <property type="entry name" value="alpha/beta-Hydrolases"/>
    <property type="match status" value="1"/>
</dbReference>